<organism evidence="2 3">
    <name type="scientific">Karstenula rhodostoma CBS 690.94</name>
    <dbReference type="NCBI Taxonomy" id="1392251"/>
    <lineage>
        <taxon>Eukaryota</taxon>
        <taxon>Fungi</taxon>
        <taxon>Dikarya</taxon>
        <taxon>Ascomycota</taxon>
        <taxon>Pezizomycotina</taxon>
        <taxon>Dothideomycetes</taxon>
        <taxon>Pleosporomycetidae</taxon>
        <taxon>Pleosporales</taxon>
        <taxon>Massarineae</taxon>
        <taxon>Didymosphaeriaceae</taxon>
        <taxon>Karstenula</taxon>
    </lineage>
</organism>
<dbReference type="Proteomes" id="UP000799764">
    <property type="component" value="Unassembled WGS sequence"/>
</dbReference>
<gene>
    <name evidence="2" type="ORF">P171DRAFT_445856</name>
</gene>
<dbReference type="AlphaFoldDB" id="A0A9P4U9E4"/>
<accession>A0A9P4U9E4</accession>
<name>A0A9P4U9E4_9PLEO</name>
<keyword evidence="3" id="KW-1185">Reference proteome</keyword>
<sequence length="236" mass="27171">MPDVGDTKQTKHGSESPHTANPAVKSDALSERNTTESPLLRLPAEIRNRVYEYALSDRFLIHPAFQDPAAMAYEPDNSMHNLPLACRQLYRETHLLVYKYGIFEIRQPDWFTDFIRNRADVQSAITQIKIQEELIGFFSSFQEPSTSGWHVLWADLMYGEHRKSNATLRGLSNLKKVIIVIQCCPEREQGLFQKPEDWIAQILQDRKSEIDLRDKSLVECIVLVATGRHGIEIVYE</sequence>
<dbReference type="OrthoDB" id="5413827at2759"/>
<feature type="compositionally biased region" description="Basic and acidic residues" evidence="1">
    <location>
        <begin position="1"/>
        <end position="15"/>
    </location>
</feature>
<feature type="region of interest" description="Disordered" evidence="1">
    <location>
        <begin position="1"/>
        <end position="36"/>
    </location>
</feature>
<comment type="caution">
    <text evidence="2">The sequence shown here is derived from an EMBL/GenBank/DDBJ whole genome shotgun (WGS) entry which is preliminary data.</text>
</comment>
<protein>
    <submittedName>
        <fullName evidence="2">Uncharacterized protein</fullName>
    </submittedName>
</protein>
<evidence type="ECO:0000313" key="3">
    <source>
        <dbReference type="Proteomes" id="UP000799764"/>
    </source>
</evidence>
<evidence type="ECO:0000313" key="2">
    <source>
        <dbReference type="EMBL" id="KAF2442100.1"/>
    </source>
</evidence>
<proteinExistence type="predicted"/>
<dbReference type="PANTHER" id="PTHR38790:SF4">
    <property type="entry name" value="2EXR DOMAIN-CONTAINING PROTEIN"/>
    <property type="match status" value="1"/>
</dbReference>
<reference evidence="2" key="1">
    <citation type="journal article" date="2020" name="Stud. Mycol.">
        <title>101 Dothideomycetes genomes: a test case for predicting lifestyles and emergence of pathogens.</title>
        <authorList>
            <person name="Haridas S."/>
            <person name="Albert R."/>
            <person name="Binder M."/>
            <person name="Bloem J."/>
            <person name="Labutti K."/>
            <person name="Salamov A."/>
            <person name="Andreopoulos B."/>
            <person name="Baker S."/>
            <person name="Barry K."/>
            <person name="Bills G."/>
            <person name="Bluhm B."/>
            <person name="Cannon C."/>
            <person name="Castanera R."/>
            <person name="Culley D."/>
            <person name="Daum C."/>
            <person name="Ezra D."/>
            <person name="Gonzalez J."/>
            <person name="Henrissat B."/>
            <person name="Kuo A."/>
            <person name="Liang C."/>
            <person name="Lipzen A."/>
            <person name="Lutzoni F."/>
            <person name="Magnuson J."/>
            <person name="Mondo S."/>
            <person name="Nolan M."/>
            <person name="Ohm R."/>
            <person name="Pangilinan J."/>
            <person name="Park H.-J."/>
            <person name="Ramirez L."/>
            <person name="Alfaro M."/>
            <person name="Sun H."/>
            <person name="Tritt A."/>
            <person name="Yoshinaga Y."/>
            <person name="Zwiers L.-H."/>
            <person name="Turgeon B."/>
            <person name="Goodwin S."/>
            <person name="Spatafora J."/>
            <person name="Crous P."/>
            <person name="Grigoriev I."/>
        </authorList>
    </citation>
    <scope>NUCLEOTIDE SEQUENCE</scope>
    <source>
        <strain evidence="2">CBS 690.94</strain>
    </source>
</reference>
<dbReference type="PANTHER" id="PTHR38790">
    <property type="entry name" value="2EXR DOMAIN-CONTAINING PROTEIN-RELATED"/>
    <property type="match status" value="1"/>
</dbReference>
<evidence type="ECO:0000256" key="1">
    <source>
        <dbReference type="SAM" id="MobiDB-lite"/>
    </source>
</evidence>
<dbReference type="EMBL" id="MU001504">
    <property type="protein sequence ID" value="KAF2442100.1"/>
    <property type="molecule type" value="Genomic_DNA"/>
</dbReference>